<dbReference type="InterPro" id="IPR029058">
    <property type="entry name" value="AB_hydrolase_fold"/>
</dbReference>
<protein>
    <submittedName>
        <fullName evidence="4">Esterase</fullName>
    </submittedName>
</protein>
<dbReference type="SUPFAM" id="SSF53474">
    <property type="entry name" value="alpha/beta-Hydrolases"/>
    <property type="match status" value="1"/>
</dbReference>
<reference evidence="4 5" key="1">
    <citation type="submission" date="2019-11" db="EMBL/GenBank/DDBJ databases">
        <authorList>
            <person name="Li J."/>
        </authorList>
    </citation>
    <scope>NUCLEOTIDE SEQUENCE [LARGE SCALE GENOMIC DNA]</scope>
    <source>
        <strain evidence="4 5">MF47</strain>
    </source>
</reference>
<dbReference type="PANTHER" id="PTHR43037:SF1">
    <property type="entry name" value="BLL1128 PROTEIN"/>
    <property type="match status" value="1"/>
</dbReference>
<organism evidence="4 5">
    <name type="scientific">Aeromicrobium yanjiei</name>
    <dbReference type="NCBI Taxonomy" id="2662028"/>
    <lineage>
        <taxon>Bacteria</taxon>
        <taxon>Bacillati</taxon>
        <taxon>Actinomycetota</taxon>
        <taxon>Actinomycetes</taxon>
        <taxon>Propionibacteriales</taxon>
        <taxon>Nocardioidaceae</taxon>
        <taxon>Aeromicrobium</taxon>
    </lineage>
</organism>
<evidence type="ECO:0000256" key="1">
    <source>
        <dbReference type="ARBA" id="ARBA00022729"/>
    </source>
</evidence>
<dbReference type="PANTHER" id="PTHR43037">
    <property type="entry name" value="UNNAMED PRODUCT-RELATED"/>
    <property type="match status" value="1"/>
</dbReference>
<feature type="chain" id="PRO_5039496099" evidence="3">
    <location>
        <begin position="26"/>
        <end position="341"/>
    </location>
</feature>
<dbReference type="Gene3D" id="3.40.50.1820">
    <property type="entry name" value="alpha/beta hydrolase"/>
    <property type="match status" value="1"/>
</dbReference>
<evidence type="ECO:0000256" key="3">
    <source>
        <dbReference type="SAM" id="SignalP"/>
    </source>
</evidence>
<dbReference type="PROSITE" id="PS51257">
    <property type="entry name" value="PROKAR_LIPOPROTEIN"/>
    <property type="match status" value="1"/>
</dbReference>
<dbReference type="Proteomes" id="UP000392064">
    <property type="component" value="Chromosome"/>
</dbReference>
<feature type="signal peptide" evidence="3">
    <location>
        <begin position="1"/>
        <end position="25"/>
    </location>
</feature>
<sequence length="341" mass="36558">MTRSWFSRPCLTAAACSALLLGVAACGSSSDGDSDQPSRAPASTSTGPPGGQTPSASADATELAAQVKSKFKQKTYKDAETGRTLPYNIFLPDGYSTTKEYPVVLFIGDASLVGQDVTAPLSQYGALVWAGDRDQQEHESIVLVPEYPSVIIDDRDGYSTTEYVEMTARFMESIEDTYSVDDDEVYGTGQSMGCMTILYLAAKYPDLFAAELLVSGQWDKSQLEGMAAETFLYIAAGGDTRSTDGQKDLQALLKRAKVPFGTATWDATWSERRLDAAANKLLGDGDTANFATFEPGTVLKADGQETDASGPGGVAEHMASFEPAYKIPAVRDWLFEQAGRD</sequence>
<evidence type="ECO:0000313" key="5">
    <source>
        <dbReference type="Proteomes" id="UP000392064"/>
    </source>
</evidence>
<dbReference type="EMBL" id="CP045737">
    <property type="protein sequence ID" value="QGG41740.1"/>
    <property type="molecule type" value="Genomic_DNA"/>
</dbReference>
<dbReference type="InterPro" id="IPR050955">
    <property type="entry name" value="Plant_Biomass_Hydrol_Est"/>
</dbReference>
<name>A0A5Q2MNW1_9ACTN</name>
<keyword evidence="1 3" id="KW-0732">Signal</keyword>
<dbReference type="Pfam" id="PF00756">
    <property type="entry name" value="Esterase"/>
    <property type="match status" value="1"/>
</dbReference>
<gene>
    <name evidence="4" type="ORF">GEV26_10400</name>
</gene>
<evidence type="ECO:0000313" key="4">
    <source>
        <dbReference type="EMBL" id="QGG41740.1"/>
    </source>
</evidence>
<dbReference type="InterPro" id="IPR000801">
    <property type="entry name" value="Esterase-like"/>
</dbReference>
<feature type="region of interest" description="Disordered" evidence="2">
    <location>
        <begin position="28"/>
        <end position="60"/>
    </location>
</feature>
<proteinExistence type="predicted"/>
<keyword evidence="5" id="KW-1185">Reference proteome</keyword>
<feature type="compositionally biased region" description="Polar residues" evidence="2">
    <location>
        <begin position="41"/>
        <end position="58"/>
    </location>
</feature>
<dbReference type="KEGG" id="aef:GEV26_10400"/>
<dbReference type="AlphaFoldDB" id="A0A5Q2MNW1"/>
<evidence type="ECO:0000256" key="2">
    <source>
        <dbReference type="SAM" id="MobiDB-lite"/>
    </source>
</evidence>
<accession>A0A5Q2MNW1</accession>
<dbReference type="RefSeq" id="WP_153653006.1">
    <property type="nucleotide sequence ID" value="NZ_CP045737.1"/>
</dbReference>